<dbReference type="InterPro" id="IPR013563">
    <property type="entry name" value="Oligopep_ABC_C"/>
</dbReference>
<evidence type="ECO:0000256" key="4">
    <source>
        <dbReference type="ARBA" id="ARBA00022475"/>
    </source>
</evidence>
<dbReference type="GO" id="GO:0005524">
    <property type="term" value="F:ATP binding"/>
    <property type="evidence" value="ECO:0007669"/>
    <property type="project" value="UniProtKB-KW"/>
</dbReference>
<evidence type="ECO:0000256" key="5">
    <source>
        <dbReference type="ARBA" id="ARBA00022741"/>
    </source>
</evidence>
<dbReference type="EMBL" id="JACOGK010000041">
    <property type="protein sequence ID" value="MBC3537793.1"/>
    <property type="molecule type" value="Genomic_DNA"/>
</dbReference>
<dbReference type="Gene3D" id="3.40.50.300">
    <property type="entry name" value="P-loop containing nucleotide triphosphate hydrolases"/>
    <property type="match status" value="1"/>
</dbReference>
<keyword evidence="4" id="KW-1003">Cell membrane</keyword>
<dbReference type="InterPro" id="IPR003439">
    <property type="entry name" value="ABC_transporter-like_ATP-bd"/>
</dbReference>
<dbReference type="NCBIfam" id="TIGR01727">
    <property type="entry name" value="oligo_HPY"/>
    <property type="match status" value="1"/>
</dbReference>
<sequence length="337" mass="36452">MGEYALHVDHLSVTFHTEAGSVEAVRDVSLALKKGEILALAGESGCGKSVLCRSLVKLLPAYAAITSGTITVHDTDITAYTDTQMQALRGKTIAMVFQNPLTTLNPSMTMGAQLREALIRKEKLSRQEADERAVELLHLVGISDGEHRLHMLPQAFSGGQRQRCALAIALAASPDILLADEPTTALDVTVQMQILDLLKHLRDVMGLSILFITHDLGVVARLADRVAIMYAGKIVEIGTADEIFYDARHPYTWGLLQALPSAVGPGERLQAIPGMPPYLAPPPAGDAFAARNPYALAIDYETAPPFFSVSPTHEAATWLLDPRAPKIPQPAWLQKRG</sequence>
<evidence type="ECO:0000256" key="2">
    <source>
        <dbReference type="ARBA" id="ARBA00005417"/>
    </source>
</evidence>
<dbReference type="InterPro" id="IPR003593">
    <property type="entry name" value="AAA+_ATPase"/>
</dbReference>
<dbReference type="InterPro" id="IPR027417">
    <property type="entry name" value="P-loop_NTPase"/>
</dbReference>
<protein>
    <submittedName>
        <fullName evidence="9">ABC transporter ATP-binding protein</fullName>
    </submittedName>
</protein>
<accession>A0ABR6VKV7</accession>
<comment type="similarity">
    <text evidence="2">Belongs to the ABC transporter superfamily.</text>
</comment>
<keyword evidence="10" id="KW-1185">Reference proteome</keyword>
<dbReference type="PANTHER" id="PTHR43297">
    <property type="entry name" value="OLIGOPEPTIDE TRANSPORT ATP-BINDING PROTEIN APPD"/>
    <property type="match status" value="1"/>
</dbReference>
<dbReference type="RefSeq" id="WP_186504365.1">
    <property type="nucleotide sequence ID" value="NZ_JACOGK010000041.1"/>
</dbReference>
<gene>
    <name evidence="9" type="ORF">H8J70_11130</name>
</gene>
<evidence type="ECO:0000256" key="7">
    <source>
        <dbReference type="ARBA" id="ARBA00023136"/>
    </source>
</evidence>
<comment type="caution">
    <text evidence="9">The sequence shown here is derived from an EMBL/GenBank/DDBJ whole genome shotgun (WGS) entry which is preliminary data.</text>
</comment>
<comment type="subcellular location">
    <subcellularLocation>
        <location evidence="1">Cell membrane</location>
        <topology evidence="1">Peripheral membrane protein</topology>
    </subcellularLocation>
</comment>
<dbReference type="Pfam" id="PF08352">
    <property type="entry name" value="oligo_HPY"/>
    <property type="match status" value="1"/>
</dbReference>
<keyword evidence="3" id="KW-0813">Transport</keyword>
<keyword evidence="7" id="KW-0472">Membrane</keyword>
<name>A0ABR6VKV7_9FIRM</name>
<dbReference type="SMART" id="SM00382">
    <property type="entry name" value="AAA"/>
    <property type="match status" value="1"/>
</dbReference>
<evidence type="ECO:0000313" key="10">
    <source>
        <dbReference type="Proteomes" id="UP000606870"/>
    </source>
</evidence>
<evidence type="ECO:0000256" key="3">
    <source>
        <dbReference type="ARBA" id="ARBA00022448"/>
    </source>
</evidence>
<feature type="domain" description="ABC transporter" evidence="8">
    <location>
        <begin position="6"/>
        <end position="256"/>
    </location>
</feature>
<evidence type="ECO:0000259" key="8">
    <source>
        <dbReference type="PROSITE" id="PS50893"/>
    </source>
</evidence>
<proteinExistence type="inferred from homology"/>
<dbReference type="CDD" id="cd03257">
    <property type="entry name" value="ABC_NikE_OppD_transporters"/>
    <property type="match status" value="1"/>
</dbReference>
<organism evidence="9 10">
    <name type="scientific">Megasphaera hominis</name>
    <dbReference type="NCBI Taxonomy" id="159836"/>
    <lineage>
        <taxon>Bacteria</taxon>
        <taxon>Bacillati</taxon>
        <taxon>Bacillota</taxon>
        <taxon>Negativicutes</taxon>
        <taxon>Veillonellales</taxon>
        <taxon>Veillonellaceae</taxon>
        <taxon>Megasphaera</taxon>
    </lineage>
</organism>
<reference evidence="9 10" key="1">
    <citation type="submission" date="2020-08" db="EMBL/GenBank/DDBJ databases">
        <authorList>
            <person name="Liu C."/>
            <person name="Sun Q."/>
        </authorList>
    </citation>
    <scope>NUCLEOTIDE SEQUENCE [LARGE SCALE GENOMIC DNA]</scope>
    <source>
        <strain evidence="9 10">NSJ-59</strain>
    </source>
</reference>
<evidence type="ECO:0000256" key="6">
    <source>
        <dbReference type="ARBA" id="ARBA00022840"/>
    </source>
</evidence>
<keyword evidence="6 9" id="KW-0067">ATP-binding</keyword>
<evidence type="ECO:0000256" key="1">
    <source>
        <dbReference type="ARBA" id="ARBA00004202"/>
    </source>
</evidence>
<dbReference type="PROSITE" id="PS50893">
    <property type="entry name" value="ABC_TRANSPORTER_2"/>
    <property type="match status" value="1"/>
</dbReference>
<dbReference type="Proteomes" id="UP000606870">
    <property type="component" value="Unassembled WGS sequence"/>
</dbReference>
<dbReference type="Pfam" id="PF00005">
    <property type="entry name" value="ABC_tran"/>
    <property type="match status" value="1"/>
</dbReference>
<dbReference type="InterPro" id="IPR050388">
    <property type="entry name" value="ABC_Ni/Peptide_Import"/>
</dbReference>
<dbReference type="PANTHER" id="PTHR43297:SF2">
    <property type="entry name" value="DIPEPTIDE TRANSPORT ATP-BINDING PROTEIN DPPD"/>
    <property type="match status" value="1"/>
</dbReference>
<keyword evidence="5" id="KW-0547">Nucleotide-binding</keyword>
<evidence type="ECO:0000313" key="9">
    <source>
        <dbReference type="EMBL" id="MBC3537793.1"/>
    </source>
</evidence>
<dbReference type="SUPFAM" id="SSF52540">
    <property type="entry name" value="P-loop containing nucleoside triphosphate hydrolases"/>
    <property type="match status" value="1"/>
</dbReference>